<accession>A0A178W697</accession>
<feature type="domain" description="DC1" evidence="2">
    <location>
        <begin position="444"/>
        <end position="488"/>
    </location>
</feature>
<sequence length="870" mass="99000">MDSPESKLISLATQLISLDNSSDLELVSCNIIQIISLVSSMDLDSQPKPETKLMSLIAQTISLFNSMDLDSQPEPLRNLISLITQELSLQNSIDSDSEPKPNSQVMSLYSETFKLKPRPELISIIVQIYSLFMSPEPDFTDSDSGSSSDSEMESKLISVISQILTVDTVVVTGEELDESQKMSKTKSLILRFSQLISLVSSMDLDSEPEPESELISLIKQIISFSNSISDSDPDWELISLVTHASNIIRSIDLEPEPPAQLLLLMSHIYRHFYSMDSHSELHTLITQIFALVTSADLVSESESEWGPDDLILLSPKFKVELVQGKFHVTGKVERKSKEKGICHLGSRVKLYLTRGEDASHFRCKDCNGEDHEECEKTPVEVKHPLHPKHSLQLVSQKSSRIQTRKCFCCEEDLEKIFYYCSDCDYAMNIVCAEKPPVLYIDHPNWHQHTLALFPRQAFLTCNVCALADASSPIYMCPPCDFVVHLRCINLPRVIRISRHPHRISFTPLFDQRDRSCGVCRETIDNDFGGYSCIKDDCSYGAHSRCATQRNVWDGIELEGVLEEIEEEVEPFVTISDGIIQHFSHQQHHLRLDENKDRDYDDSKQCDACITPIYFGNLYSCMQCSFILHEECANLSRKIHHPIHPHMLSLVGGYHDVRKYEDKCSACPWSCIAGFFYVCDKEGCYFKIHVQCATISEPLVHESHMDPLFLTSKPGEQRGCSVCKDSRLECTNETFNCIKCDFALCFGCATLPQNVRYKHDDHILTLSYGKETSTETYWCEVCEEKVSSKDRFYKCDEYCCVTLHIRCLIGKDLYMKPGSLCIYKDGRKLFVLPNNHMSRPSCTGCRKRCPYKTVLVLIRLIFCSTFCIHHV</sequence>
<dbReference type="ExpressionAtlas" id="A0A178W697">
    <property type="expression patterns" value="baseline and differential"/>
</dbReference>
<dbReference type="EMBL" id="LUHQ01000001">
    <property type="protein sequence ID" value="OAP13594.1"/>
    <property type="molecule type" value="Genomic_DNA"/>
</dbReference>
<evidence type="ECO:0000256" key="1">
    <source>
        <dbReference type="ARBA" id="ARBA00022737"/>
    </source>
</evidence>
<dbReference type="InterPro" id="IPR053192">
    <property type="entry name" value="Vacuole_Formation_Reg"/>
</dbReference>
<feature type="domain" description="DC1" evidence="2">
    <location>
        <begin position="582"/>
        <end position="632"/>
    </location>
</feature>
<dbReference type="PANTHER" id="PTHR32410">
    <property type="entry name" value="CYSTEINE/HISTIDINE-RICH C1 DOMAIN FAMILY PROTEIN"/>
    <property type="match status" value="1"/>
</dbReference>
<dbReference type="Pfam" id="PF22926">
    <property type="entry name" value="C1-like_CT"/>
    <property type="match status" value="1"/>
</dbReference>
<feature type="domain" description="DC1" evidence="2">
    <location>
        <begin position="641"/>
        <end position="692"/>
    </location>
</feature>
<dbReference type="InterPro" id="IPR054483">
    <property type="entry name" value="DC1-like_CT"/>
</dbReference>
<feature type="domain" description="DC1" evidence="2">
    <location>
        <begin position="384"/>
        <end position="432"/>
    </location>
</feature>
<evidence type="ECO:0000313" key="5">
    <source>
        <dbReference type="Proteomes" id="UP000078284"/>
    </source>
</evidence>
<evidence type="ECO:0000259" key="2">
    <source>
        <dbReference type="Pfam" id="PF03107"/>
    </source>
</evidence>
<evidence type="ECO:0000313" key="4">
    <source>
        <dbReference type="EMBL" id="OAP13594.1"/>
    </source>
</evidence>
<dbReference type="SUPFAM" id="SSF57889">
    <property type="entry name" value="Cysteine-rich domain"/>
    <property type="match status" value="4"/>
</dbReference>
<feature type="domain" description="DC1" evidence="2">
    <location>
        <begin position="757"/>
        <end position="806"/>
    </location>
</feature>
<comment type="caution">
    <text evidence="4">The sequence shown here is derived from an EMBL/GenBank/DDBJ whole genome shotgun (WGS) entry which is preliminary data.</text>
</comment>
<gene>
    <name evidence="4" type="ordered locus">AXX17_At1g29490</name>
</gene>
<dbReference type="InterPro" id="IPR004146">
    <property type="entry name" value="DC1"/>
</dbReference>
<evidence type="ECO:0008006" key="6">
    <source>
        <dbReference type="Google" id="ProtNLM"/>
    </source>
</evidence>
<evidence type="ECO:0000259" key="3">
    <source>
        <dbReference type="Pfam" id="PF22926"/>
    </source>
</evidence>
<name>A0A178W697_ARATH</name>
<dbReference type="AlphaFoldDB" id="A0A178W697"/>
<reference evidence="5" key="1">
    <citation type="journal article" date="2016" name="Proc. Natl. Acad. Sci. U.S.A.">
        <title>Chromosome-level assembly of Arabidopsis thaliana Ler reveals the extent of translocation and inversion polymorphisms.</title>
        <authorList>
            <person name="Zapata L."/>
            <person name="Ding J."/>
            <person name="Willing E.M."/>
            <person name="Hartwig B."/>
            <person name="Bezdan D."/>
            <person name="Jiao W.B."/>
            <person name="Patel V."/>
            <person name="Velikkakam James G."/>
            <person name="Koornneef M."/>
            <person name="Ossowski S."/>
            <person name="Schneeberger K."/>
        </authorList>
    </citation>
    <scope>NUCLEOTIDE SEQUENCE [LARGE SCALE GENOMIC DNA]</scope>
    <source>
        <strain evidence="5">cv. Landsberg erecta</strain>
    </source>
</reference>
<dbReference type="Proteomes" id="UP000078284">
    <property type="component" value="Chromosome 1"/>
</dbReference>
<feature type="domain" description="DC1" evidence="2">
    <location>
        <begin position="498"/>
        <end position="546"/>
    </location>
</feature>
<dbReference type="PANTHER" id="PTHR32410:SF153">
    <property type="entry name" value="CHP-RICH ZINC FINGER PROTEIN-LIKE-RELATED"/>
    <property type="match status" value="1"/>
</dbReference>
<dbReference type="InterPro" id="IPR046349">
    <property type="entry name" value="C1-like_sf"/>
</dbReference>
<keyword evidence="1" id="KW-0677">Repeat</keyword>
<organism evidence="4 5">
    <name type="scientific">Arabidopsis thaliana</name>
    <name type="common">Mouse-ear cress</name>
    <dbReference type="NCBI Taxonomy" id="3702"/>
    <lineage>
        <taxon>Eukaryota</taxon>
        <taxon>Viridiplantae</taxon>
        <taxon>Streptophyta</taxon>
        <taxon>Embryophyta</taxon>
        <taxon>Tracheophyta</taxon>
        <taxon>Spermatophyta</taxon>
        <taxon>Magnoliopsida</taxon>
        <taxon>eudicotyledons</taxon>
        <taxon>Gunneridae</taxon>
        <taxon>Pentapetalae</taxon>
        <taxon>rosids</taxon>
        <taxon>malvids</taxon>
        <taxon>Brassicales</taxon>
        <taxon>Brassicaceae</taxon>
        <taxon>Camelineae</taxon>
        <taxon>Arabidopsis</taxon>
    </lineage>
</organism>
<proteinExistence type="predicted"/>
<protein>
    <recommendedName>
        <fullName evidence="6">Cysteine/Histidine-rich C1 domain family protein</fullName>
    </recommendedName>
</protein>
<dbReference type="Pfam" id="PF03107">
    <property type="entry name" value="C1_2"/>
    <property type="match status" value="6"/>
</dbReference>
<feature type="domain" description="DC1-like C-terminal" evidence="3">
    <location>
        <begin position="830"/>
        <end position="867"/>
    </location>
</feature>